<feature type="region of interest" description="Disordered" evidence="1">
    <location>
        <begin position="1"/>
        <end position="68"/>
    </location>
</feature>
<dbReference type="EMBL" id="JBFOLK010000002">
    <property type="protein sequence ID" value="KAL2532198.1"/>
    <property type="molecule type" value="Genomic_DNA"/>
</dbReference>
<accession>A0ABD1V4G3</accession>
<gene>
    <name evidence="2" type="ORF">Adt_05549</name>
</gene>
<feature type="compositionally biased region" description="Basic and acidic residues" evidence="1">
    <location>
        <begin position="38"/>
        <end position="48"/>
    </location>
</feature>
<proteinExistence type="predicted"/>
<dbReference type="AlphaFoldDB" id="A0ABD1V4G3"/>
<name>A0ABD1V4G3_9LAMI</name>
<reference evidence="3" key="1">
    <citation type="submission" date="2024-07" db="EMBL/GenBank/DDBJ databases">
        <title>Two chromosome-level genome assemblies of Korean endemic species Abeliophyllum distichum and Forsythia ovata (Oleaceae).</title>
        <authorList>
            <person name="Jang H."/>
        </authorList>
    </citation>
    <scope>NUCLEOTIDE SEQUENCE [LARGE SCALE GENOMIC DNA]</scope>
</reference>
<evidence type="ECO:0000256" key="1">
    <source>
        <dbReference type="SAM" id="MobiDB-lite"/>
    </source>
</evidence>
<keyword evidence="3" id="KW-1185">Reference proteome</keyword>
<feature type="compositionally biased region" description="Low complexity" evidence="1">
    <location>
        <begin position="49"/>
        <end position="68"/>
    </location>
</feature>
<sequence>MSASIFDRLGHGPKNGSQDSLLKREQPQSPPKNKKRAKEAETRSKFEFQPHLPHQSQYQQPQYYGSDQQAQHLPQYSLEINTEIDDPKSVRLFEIDDDDDNLSFSAGIRNASILHEFCVPKIVSYIGKGDFLDHVNTYKTEMSLQGASPALKCRTFHFTLAGRAKRLYNKLGSGSISS</sequence>
<comment type="caution">
    <text evidence="2">The sequence shown here is derived from an EMBL/GenBank/DDBJ whole genome shotgun (WGS) entry which is preliminary data.</text>
</comment>
<dbReference type="Proteomes" id="UP001604336">
    <property type="component" value="Unassembled WGS sequence"/>
</dbReference>
<evidence type="ECO:0000313" key="2">
    <source>
        <dbReference type="EMBL" id="KAL2532198.1"/>
    </source>
</evidence>
<evidence type="ECO:0000313" key="3">
    <source>
        <dbReference type="Proteomes" id="UP001604336"/>
    </source>
</evidence>
<organism evidence="2 3">
    <name type="scientific">Abeliophyllum distichum</name>
    <dbReference type="NCBI Taxonomy" id="126358"/>
    <lineage>
        <taxon>Eukaryota</taxon>
        <taxon>Viridiplantae</taxon>
        <taxon>Streptophyta</taxon>
        <taxon>Embryophyta</taxon>
        <taxon>Tracheophyta</taxon>
        <taxon>Spermatophyta</taxon>
        <taxon>Magnoliopsida</taxon>
        <taxon>eudicotyledons</taxon>
        <taxon>Gunneridae</taxon>
        <taxon>Pentapetalae</taxon>
        <taxon>asterids</taxon>
        <taxon>lamiids</taxon>
        <taxon>Lamiales</taxon>
        <taxon>Oleaceae</taxon>
        <taxon>Forsythieae</taxon>
        <taxon>Abeliophyllum</taxon>
    </lineage>
</organism>
<protein>
    <submittedName>
        <fullName evidence="2">Retrotrans gag domain-containing protein</fullName>
    </submittedName>
</protein>